<evidence type="ECO:0000256" key="10">
    <source>
        <dbReference type="ARBA" id="ARBA00023315"/>
    </source>
</evidence>
<evidence type="ECO:0000256" key="16">
    <source>
        <dbReference type="RuleBase" id="RU003694"/>
    </source>
</evidence>
<dbReference type="SMART" id="SM00825">
    <property type="entry name" value="PKS_KS"/>
    <property type="match status" value="1"/>
</dbReference>
<evidence type="ECO:0000256" key="8">
    <source>
        <dbReference type="ARBA" id="ARBA00023098"/>
    </source>
</evidence>
<organism evidence="18 19">
    <name type="scientific">Anaerotruncus massiliensis</name>
    <name type="common">ex Liu et al. 2021</name>
    <dbReference type="NCBI Taxonomy" id="2321404"/>
    <lineage>
        <taxon>Bacteria</taxon>
        <taxon>Bacillati</taxon>
        <taxon>Bacillota</taxon>
        <taxon>Clostridia</taxon>
        <taxon>Eubacteriales</taxon>
        <taxon>Oscillospiraceae</taxon>
        <taxon>Anaerotruncus</taxon>
    </lineage>
</organism>
<evidence type="ECO:0000256" key="9">
    <source>
        <dbReference type="ARBA" id="ARBA00023160"/>
    </source>
</evidence>
<evidence type="ECO:0000256" key="15">
    <source>
        <dbReference type="PIRSR" id="PIRSR000447-1"/>
    </source>
</evidence>
<keyword evidence="19" id="KW-1185">Reference proteome</keyword>
<feature type="active site" description="For beta-ketoacyl synthase activity" evidence="15">
    <location>
        <position position="162"/>
    </location>
</feature>
<comment type="similarity">
    <text evidence="2 14 16">Belongs to the thiolase-like superfamily. Beta-ketoacyl-ACP synthases family.</text>
</comment>
<dbReference type="NCBIfam" id="TIGR03150">
    <property type="entry name" value="fabF"/>
    <property type="match status" value="1"/>
</dbReference>
<dbReference type="InterPro" id="IPR014031">
    <property type="entry name" value="Ketoacyl_synth_C"/>
</dbReference>
<dbReference type="GO" id="GO:0004315">
    <property type="term" value="F:3-oxoacyl-[acyl-carrier-protein] synthase activity"/>
    <property type="evidence" value="ECO:0007669"/>
    <property type="project" value="UniProtKB-UniRule"/>
</dbReference>
<dbReference type="InterPro" id="IPR000794">
    <property type="entry name" value="Beta-ketoacyl_synthase"/>
</dbReference>
<feature type="domain" description="Ketosynthase family 3 (KS3)" evidence="17">
    <location>
        <begin position="1"/>
        <end position="408"/>
    </location>
</feature>
<dbReference type="InterPro" id="IPR020841">
    <property type="entry name" value="PKS_Beta-ketoAc_synthase_dom"/>
</dbReference>
<name>A0A498CX56_9FIRM</name>
<dbReference type="SUPFAM" id="SSF53901">
    <property type="entry name" value="Thiolase-like"/>
    <property type="match status" value="2"/>
</dbReference>
<evidence type="ECO:0000256" key="1">
    <source>
        <dbReference type="ARBA" id="ARBA00005194"/>
    </source>
</evidence>
<keyword evidence="9 14" id="KW-0275">Fatty acid biosynthesis</keyword>
<dbReference type="EMBL" id="RCHT01000021">
    <property type="protein sequence ID" value="RLL09516.1"/>
    <property type="molecule type" value="Genomic_DNA"/>
</dbReference>
<accession>A0A498CX56</accession>
<dbReference type="GO" id="GO:0030497">
    <property type="term" value="P:fatty acid elongation"/>
    <property type="evidence" value="ECO:0007669"/>
    <property type="project" value="UniProtKB-ARBA"/>
</dbReference>
<keyword evidence="8" id="KW-0443">Lipid metabolism</keyword>
<comment type="function">
    <text evidence="11 14">Involved in the type II fatty acid elongation cycle. Catalyzes the elongation of a wide range of acyl-ACP by the addition of two carbons from malonyl-ACP to an acyl acceptor. Can efficiently catalyze the conversion of palmitoleoyl-ACP (cis-hexadec-9-enoyl-ACP) to cis-vaccenoyl-ACP (cis-octadec-11-enoyl-ACP), an essential step in the thermal regulation of fatty acid composition.</text>
</comment>
<dbReference type="PANTHER" id="PTHR11712:SF336">
    <property type="entry name" value="3-OXOACYL-[ACYL-CARRIER-PROTEIN] SYNTHASE, MITOCHONDRIAL"/>
    <property type="match status" value="1"/>
</dbReference>
<protein>
    <recommendedName>
        <fullName evidence="4 14">3-oxoacyl-[acyl-carrier-protein] synthase 2</fullName>
        <ecNumber evidence="3 14">2.3.1.179</ecNumber>
    </recommendedName>
</protein>
<dbReference type="Gene3D" id="3.40.47.10">
    <property type="match status" value="1"/>
</dbReference>
<dbReference type="InterPro" id="IPR016039">
    <property type="entry name" value="Thiolase-like"/>
</dbReference>
<dbReference type="Proteomes" id="UP000276301">
    <property type="component" value="Unassembled WGS sequence"/>
</dbReference>
<comment type="caution">
    <text evidence="18">The sequence shown here is derived from an EMBL/GenBank/DDBJ whole genome shotgun (WGS) entry which is preliminary data.</text>
</comment>
<evidence type="ECO:0000313" key="18">
    <source>
        <dbReference type="EMBL" id="RLL09516.1"/>
    </source>
</evidence>
<comment type="pathway">
    <text evidence="1 14">Lipid metabolism; fatty acid biosynthesis.</text>
</comment>
<evidence type="ECO:0000256" key="7">
    <source>
        <dbReference type="ARBA" id="ARBA00022832"/>
    </source>
</evidence>
<evidence type="ECO:0000256" key="4">
    <source>
        <dbReference type="ARBA" id="ARBA00014657"/>
    </source>
</evidence>
<keyword evidence="5 14" id="KW-0444">Lipid biosynthesis</keyword>
<dbReference type="PROSITE" id="PS52004">
    <property type="entry name" value="KS3_2"/>
    <property type="match status" value="1"/>
</dbReference>
<keyword evidence="7" id="KW-0276">Fatty acid metabolism</keyword>
<evidence type="ECO:0000256" key="13">
    <source>
        <dbReference type="ARBA" id="ARBA00047659"/>
    </source>
</evidence>
<evidence type="ECO:0000256" key="6">
    <source>
        <dbReference type="ARBA" id="ARBA00022679"/>
    </source>
</evidence>
<dbReference type="CDD" id="cd00834">
    <property type="entry name" value="KAS_I_II"/>
    <property type="match status" value="1"/>
</dbReference>
<evidence type="ECO:0000313" key="19">
    <source>
        <dbReference type="Proteomes" id="UP000276301"/>
    </source>
</evidence>
<evidence type="ECO:0000256" key="12">
    <source>
        <dbReference type="ARBA" id="ARBA00047318"/>
    </source>
</evidence>
<evidence type="ECO:0000256" key="5">
    <source>
        <dbReference type="ARBA" id="ARBA00022516"/>
    </source>
</evidence>
<dbReference type="NCBIfam" id="NF005589">
    <property type="entry name" value="PRK07314.1"/>
    <property type="match status" value="1"/>
</dbReference>
<evidence type="ECO:0000259" key="17">
    <source>
        <dbReference type="PROSITE" id="PS52004"/>
    </source>
</evidence>
<dbReference type="Pfam" id="PF00109">
    <property type="entry name" value="ketoacyl-synt"/>
    <property type="match status" value="1"/>
</dbReference>
<dbReference type="InterPro" id="IPR018201">
    <property type="entry name" value="Ketoacyl_synth_AS"/>
</dbReference>
<dbReference type="Pfam" id="PF02801">
    <property type="entry name" value="Ketoacyl-synt_C"/>
    <property type="match status" value="1"/>
</dbReference>
<dbReference type="PROSITE" id="PS00606">
    <property type="entry name" value="KS3_1"/>
    <property type="match status" value="1"/>
</dbReference>
<dbReference type="PIRSF" id="PIRSF000447">
    <property type="entry name" value="KAS_II"/>
    <property type="match status" value="1"/>
</dbReference>
<evidence type="ECO:0000256" key="14">
    <source>
        <dbReference type="PIRNR" id="PIRNR000447"/>
    </source>
</evidence>
<sequence length="411" mass="43551">MKRVVITSTGVISPVGMNTADFWRNVVQGRHGFRPITSFDTSRIKVKCAAEIDGWDPVAQGLNKKEARRMDRYTQFAMAAAKQVVEGAGDLSGIDPFRAGVIVGSGIGGFQTTLAEHQKFLEKGPDRVSVFMVPMMISNMAAGQIAIEYGFKGDNFAVVTACATGSHSIGEAFRKIKYGYLDLAIAGGAEAPITEVAVAGFSNMNTLTESEDCDRLSIPFDKERSGFVMGEGAGLVLLEELEHARRRGANIIAEVVGYGATDDAHHITGPSPDGEGAAHAMMNAMADGGVSPEQVGYINAHGTSTQLNEKCETLAIKAAFGEHAYKLGVSSTKSVTGHMLGAAGGVETIATALALRDGVMPPTIGYRVPDEDCDLDYVTEGARRADIRYALSNSLGFGGHNASLLFKKYEG</sequence>
<dbReference type="FunFam" id="3.40.47.10:FF:000029">
    <property type="entry name" value="3-oxoacyl-[acyl-carrier-protein] synthase 1"/>
    <property type="match status" value="1"/>
</dbReference>
<dbReference type="GO" id="GO:0005829">
    <property type="term" value="C:cytosol"/>
    <property type="evidence" value="ECO:0007669"/>
    <property type="project" value="TreeGrafter"/>
</dbReference>
<evidence type="ECO:0000256" key="3">
    <source>
        <dbReference type="ARBA" id="ARBA00012356"/>
    </source>
</evidence>
<keyword evidence="6 14" id="KW-0808">Transferase</keyword>
<dbReference type="InterPro" id="IPR017568">
    <property type="entry name" value="3-oxoacyl-ACP_synth-2"/>
</dbReference>
<dbReference type="RefSeq" id="WP_121587230.1">
    <property type="nucleotide sequence ID" value="NZ_RCHT01000021.1"/>
</dbReference>
<dbReference type="AlphaFoldDB" id="A0A498CX56"/>
<comment type="catalytic activity">
    <reaction evidence="13 14">
        <text>a fatty acyl-[ACP] + malonyl-[ACP] + H(+) = a 3-oxoacyl-[ACP] + holo-[ACP] + CO2</text>
        <dbReference type="Rhea" id="RHEA:22836"/>
        <dbReference type="Rhea" id="RHEA-COMP:9623"/>
        <dbReference type="Rhea" id="RHEA-COMP:9685"/>
        <dbReference type="Rhea" id="RHEA-COMP:9916"/>
        <dbReference type="Rhea" id="RHEA-COMP:14125"/>
        <dbReference type="ChEBI" id="CHEBI:15378"/>
        <dbReference type="ChEBI" id="CHEBI:16526"/>
        <dbReference type="ChEBI" id="CHEBI:64479"/>
        <dbReference type="ChEBI" id="CHEBI:78449"/>
        <dbReference type="ChEBI" id="CHEBI:78776"/>
        <dbReference type="ChEBI" id="CHEBI:138651"/>
    </reaction>
</comment>
<dbReference type="InterPro" id="IPR014030">
    <property type="entry name" value="Ketoacyl_synth_N"/>
</dbReference>
<comment type="catalytic activity">
    <reaction evidence="12 14">
        <text>(9Z)-hexadecenoyl-[ACP] + malonyl-[ACP] + H(+) = 3-oxo-(11Z)-octadecenoyl-[ACP] + holo-[ACP] + CO2</text>
        <dbReference type="Rhea" id="RHEA:55040"/>
        <dbReference type="Rhea" id="RHEA-COMP:9623"/>
        <dbReference type="Rhea" id="RHEA-COMP:9685"/>
        <dbReference type="Rhea" id="RHEA-COMP:10800"/>
        <dbReference type="Rhea" id="RHEA-COMP:14074"/>
        <dbReference type="ChEBI" id="CHEBI:15378"/>
        <dbReference type="ChEBI" id="CHEBI:16526"/>
        <dbReference type="ChEBI" id="CHEBI:64479"/>
        <dbReference type="ChEBI" id="CHEBI:78449"/>
        <dbReference type="ChEBI" id="CHEBI:83989"/>
        <dbReference type="ChEBI" id="CHEBI:138538"/>
        <dbReference type="EC" id="2.3.1.179"/>
    </reaction>
</comment>
<dbReference type="EC" id="2.3.1.179" evidence="3 14"/>
<evidence type="ECO:0000256" key="2">
    <source>
        <dbReference type="ARBA" id="ARBA00008467"/>
    </source>
</evidence>
<proteinExistence type="inferred from homology"/>
<dbReference type="FunFam" id="3.40.47.10:FF:000018">
    <property type="entry name" value="3-oxoacyl-[acyl-carrier-protein] synthase 2"/>
    <property type="match status" value="1"/>
</dbReference>
<evidence type="ECO:0000256" key="11">
    <source>
        <dbReference type="ARBA" id="ARBA00024006"/>
    </source>
</evidence>
<dbReference type="UniPathway" id="UPA00094"/>
<reference evidence="18 19" key="1">
    <citation type="submission" date="2018-10" db="EMBL/GenBank/DDBJ databases">
        <title>Anaerotruncus faecis sp. nov., isolated from human feces.</title>
        <authorList>
            <person name="Wang Y.-J."/>
        </authorList>
    </citation>
    <scope>NUCLEOTIDE SEQUENCE [LARGE SCALE GENOMIC DNA]</scope>
    <source>
        <strain evidence="18 19">22A2-44</strain>
    </source>
</reference>
<gene>
    <name evidence="18" type="primary">fabF</name>
    <name evidence="18" type="ORF">D4A47_10350</name>
</gene>
<dbReference type="PANTHER" id="PTHR11712">
    <property type="entry name" value="POLYKETIDE SYNTHASE-RELATED"/>
    <property type="match status" value="1"/>
</dbReference>
<keyword evidence="10 14" id="KW-0012">Acyltransferase</keyword>